<dbReference type="InterPro" id="IPR023346">
    <property type="entry name" value="Lysozyme-like_dom_sf"/>
</dbReference>
<keyword evidence="7" id="KW-1185">Reference proteome</keyword>
<reference evidence="7" key="1">
    <citation type="submission" date="2009-07" db="EMBL/GenBank/DDBJ databases">
        <title>Complete sequence of chromosome of Methylovorus sp. SIP3-4.</title>
        <authorList>
            <person name="Lucas S."/>
            <person name="Copeland A."/>
            <person name="Lapidus A."/>
            <person name="Glavina del Rio T."/>
            <person name="Tice H."/>
            <person name="Bruce D."/>
            <person name="Goodwin L."/>
            <person name="Pitluck S."/>
            <person name="Clum A."/>
            <person name="Larimer F."/>
            <person name="Land M."/>
            <person name="Hauser L."/>
            <person name="Kyrpides N."/>
            <person name="Mikhailova N."/>
            <person name="Kayluzhnaya M."/>
            <person name="Chistoserdova L."/>
        </authorList>
    </citation>
    <scope>NUCLEOTIDE SEQUENCE [LARGE SCALE GENOMIC DNA]</scope>
    <source>
        <strain evidence="7">SIP3-4</strain>
    </source>
</reference>
<dbReference type="AlphaFoldDB" id="C6X997"/>
<evidence type="ECO:0000256" key="2">
    <source>
        <dbReference type="ARBA" id="ARBA00022729"/>
    </source>
</evidence>
<dbReference type="GO" id="GO:0042597">
    <property type="term" value="C:periplasmic space"/>
    <property type="evidence" value="ECO:0007669"/>
    <property type="project" value="InterPro"/>
</dbReference>
<evidence type="ECO:0000313" key="7">
    <source>
        <dbReference type="Proteomes" id="UP000002743"/>
    </source>
</evidence>
<evidence type="ECO:0000313" key="6">
    <source>
        <dbReference type="EMBL" id="ACT49717.1"/>
    </source>
</evidence>
<dbReference type="Pfam" id="PF01464">
    <property type="entry name" value="SLT"/>
    <property type="match status" value="1"/>
</dbReference>
<dbReference type="HOGENOM" id="CLU_019016_0_0_4"/>
<gene>
    <name evidence="6" type="ordered locus">Msip34_0469</name>
</gene>
<dbReference type="InterPro" id="IPR012289">
    <property type="entry name" value="Lytic_TGlycosylase_superhlx_L"/>
</dbReference>
<organism evidence="6 7">
    <name type="scientific">Methylovorus glucosotrophus (strain SIP3-4)</name>
    <dbReference type="NCBI Taxonomy" id="582744"/>
    <lineage>
        <taxon>Bacteria</taxon>
        <taxon>Pseudomonadati</taxon>
        <taxon>Pseudomonadota</taxon>
        <taxon>Betaproteobacteria</taxon>
        <taxon>Nitrosomonadales</taxon>
        <taxon>Methylophilaceae</taxon>
        <taxon>Methylovorus</taxon>
    </lineage>
</organism>
<name>C6X997_METGS</name>
<dbReference type="SUPFAM" id="SSF53955">
    <property type="entry name" value="Lysozyme-like"/>
    <property type="match status" value="1"/>
</dbReference>
<dbReference type="InterPro" id="IPR037061">
    <property type="entry name" value="Lytic_TGlycoase_superhlx_L_sf"/>
</dbReference>
<comment type="similarity">
    <text evidence="1">Belongs to the transglycosylase Slt family.</text>
</comment>
<feature type="chain" id="PRO_5002973630" evidence="3">
    <location>
        <begin position="23"/>
        <end position="655"/>
    </location>
</feature>
<dbReference type="EMBL" id="CP001674">
    <property type="protein sequence ID" value="ACT49717.1"/>
    <property type="molecule type" value="Genomic_DNA"/>
</dbReference>
<dbReference type="Pfam" id="PF14718">
    <property type="entry name" value="SLT_L"/>
    <property type="match status" value="1"/>
</dbReference>
<dbReference type="CAZy" id="GH23">
    <property type="family name" value="Glycoside Hydrolase Family 23"/>
</dbReference>
<dbReference type="eggNOG" id="COG0741">
    <property type="taxonomic scope" value="Bacteria"/>
</dbReference>
<dbReference type="PANTHER" id="PTHR37423">
    <property type="entry name" value="SOLUBLE LYTIC MUREIN TRANSGLYCOSYLASE-RELATED"/>
    <property type="match status" value="1"/>
</dbReference>
<reference evidence="6 7" key="2">
    <citation type="journal article" date="2011" name="J. Bacteriol.">
        <title>Genomes of three methylotrophs from a single niche uncover genetic and metabolic divergence of Methylophilaceae.</title>
        <authorList>
            <person name="Lapidus A."/>
            <person name="Clum A."/>
            <person name="Labutti K."/>
            <person name="Kaluzhnaya M.G."/>
            <person name="Lim S."/>
            <person name="Beck D.A."/>
            <person name="Glavina Del Rio T."/>
            <person name="Nolan M."/>
            <person name="Mavromatis K."/>
            <person name="Huntemann M."/>
            <person name="Lucas S."/>
            <person name="Lidstrom M.E."/>
            <person name="Ivanova N."/>
            <person name="Chistoserdova L."/>
        </authorList>
    </citation>
    <scope>NUCLEOTIDE SEQUENCE [LARGE SCALE GENOMIC DNA]</scope>
    <source>
        <strain evidence="6 7">SIP3-4</strain>
    </source>
</reference>
<protein>
    <submittedName>
        <fullName evidence="6">Lytic transglycosylase catalytic</fullName>
    </submittedName>
</protein>
<evidence type="ECO:0000259" key="4">
    <source>
        <dbReference type="Pfam" id="PF01464"/>
    </source>
</evidence>
<dbReference type="STRING" id="582744.Msip34_0469"/>
<evidence type="ECO:0000256" key="3">
    <source>
        <dbReference type="SAM" id="SignalP"/>
    </source>
</evidence>
<sequence length="655" mass="74194" precursor="true">MQRYSAVFSFAFMLMVSTAASALLVPAAQAASNEELFNDARIAYKNRDDLSLERDLQQMQAQDYLLAPYADYWLMLLRLNQSDTQTVRNFLAQYADMPFADRVRGEWLKGLAKRQEWTTFFDELPALKRDDAGVSCYALEGRAIRGDSDALAEGRTLWMSTAEQPANCLALYDRMQKNGALSNDLIWEKFRLLLADNKVSPAKLVAQRISTMDAAALKLLDKTYQNPQQALEKKTLSLKTRYGRELNLYALDRLARTQPLYALDMWQKLQASFEPAEQDYFWSRLALHAARRHDPAALSFYDRVPAAALDKEQMAWKARAALRVSDWSRLLNTIAEMPATQQQEAAWRYWKGRALKEQKQIPAANALLVPLSRERSYYGLLAEDELGDVLSAVPASYRPTSAEMEAVSAVPGIQRAMELQRYDMRWESRTEWAAATTGFDDKQMIAAAELAAKQEWYDLAIITADKTTSTHDFSLRYPTPYREIVRGFAKEQGLDEAWIYGLTRQESRFMHYAKSGVGASGLMQVMPATAKWIAKRMGLDNYQNTMIHQLDTNVQLGTYYMRYTLDLMGGQSLMATAAYNAGPGRARRWMADQPLEGAIYAETIPFSETRNYVQKVMGNAYYYAHRLGTKILSLKQRLGTVGGGGGVMTTEEAEN</sequence>
<keyword evidence="2 3" id="KW-0732">Signal</keyword>
<dbReference type="Gene3D" id="1.10.530.10">
    <property type="match status" value="1"/>
</dbReference>
<dbReference type="CDD" id="cd13401">
    <property type="entry name" value="Slt70-like"/>
    <property type="match status" value="1"/>
</dbReference>
<dbReference type="Proteomes" id="UP000002743">
    <property type="component" value="Chromosome"/>
</dbReference>
<dbReference type="RefSeq" id="WP_015829372.1">
    <property type="nucleotide sequence ID" value="NC_012969.1"/>
</dbReference>
<dbReference type="KEGG" id="mei:Msip34_0469"/>
<dbReference type="InterPro" id="IPR008258">
    <property type="entry name" value="Transglycosylase_SLT_dom_1"/>
</dbReference>
<dbReference type="SUPFAM" id="SSF48435">
    <property type="entry name" value="Bacterial muramidases"/>
    <property type="match status" value="1"/>
</dbReference>
<dbReference type="PANTHER" id="PTHR37423:SF5">
    <property type="entry name" value="SOLUBLE LYTIC MUREIN TRANSGLYCOSYLASE"/>
    <property type="match status" value="1"/>
</dbReference>
<proteinExistence type="inferred from homology"/>
<feature type="domain" description="Transglycosylase SLT" evidence="4">
    <location>
        <begin position="489"/>
        <end position="592"/>
    </location>
</feature>
<dbReference type="InterPro" id="IPR008939">
    <property type="entry name" value="Lytic_TGlycosylase_superhlx_U"/>
</dbReference>
<dbReference type="GO" id="GO:0004553">
    <property type="term" value="F:hydrolase activity, hydrolyzing O-glycosyl compounds"/>
    <property type="evidence" value="ECO:0007669"/>
    <property type="project" value="InterPro"/>
</dbReference>
<accession>C6X997</accession>
<feature type="signal peptide" evidence="3">
    <location>
        <begin position="1"/>
        <end position="22"/>
    </location>
</feature>
<feature type="domain" description="Lytic transglycosylase superhelical linker" evidence="5">
    <location>
        <begin position="408"/>
        <end position="463"/>
    </location>
</feature>
<dbReference type="Gene3D" id="1.25.20.10">
    <property type="entry name" value="Bacterial muramidases"/>
    <property type="match status" value="1"/>
</dbReference>
<dbReference type="Gene3D" id="1.10.1240.20">
    <property type="entry name" value="Lytic transglycosylase, superhelical linker domain"/>
    <property type="match status" value="1"/>
</dbReference>
<evidence type="ECO:0000259" key="5">
    <source>
        <dbReference type="Pfam" id="PF14718"/>
    </source>
</evidence>
<evidence type="ECO:0000256" key="1">
    <source>
        <dbReference type="ARBA" id="ARBA00007734"/>
    </source>
</evidence>